<gene>
    <name evidence="2" type="ORF">HT576_18520</name>
</gene>
<accession>A0A8J8GT64</accession>
<reference evidence="2" key="1">
    <citation type="submission" date="2020-06" db="EMBL/GenBank/DDBJ databases">
        <title>Haloterrigena sp. nov., an extremely halophilic archaeon isolated from a saline sediment.</title>
        <authorList>
            <person name="Liu B.-B."/>
        </authorList>
    </citation>
    <scope>NUCLEOTIDE SEQUENCE</scope>
    <source>
        <strain evidence="2">SYSU A121-1</strain>
    </source>
</reference>
<comment type="caution">
    <text evidence="2">The sequence shown here is derived from an EMBL/GenBank/DDBJ whole genome shotgun (WGS) entry which is preliminary data.</text>
</comment>
<dbReference type="AlphaFoldDB" id="A0A8J8GT64"/>
<proteinExistence type="predicted"/>
<dbReference type="OrthoDB" id="241883at2157"/>
<evidence type="ECO:0000313" key="3">
    <source>
        <dbReference type="Proteomes" id="UP000728647"/>
    </source>
</evidence>
<name>A0A8J8GT64_9EURY</name>
<dbReference type="InterPro" id="IPR046783">
    <property type="entry name" value="HTH_63"/>
</dbReference>
<feature type="region of interest" description="Disordered" evidence="1">
    <location>
        <begin position="185"/>
        <end position="205"/>
    </location>
</feature>
<protein>
    <submittedName>
        <fullName evidence="2">Uncharacterized protein</fullName>
    </submittedName>
</protein>
<dbReference type="Pfam" id="PF20575">
    <property type="entry name" value="HTH_63"/>
    <property type="match status" value="1"/>
</dbReference>
<evidence type="ECO:0000256" key="1">
    <source>
        <dbReference type="SAM" id="MobiDB-lite"/>
    </source>
</evidence>
<dbReference type="Proteomes" id="UP000728647">
    <property type="component" value="Unassembled WGS sequence"/>
</dbReference>
<dbReference type="RefSeq" id="WP_174702769.1">
    <property type="nucleotide sequence ID" value="NZ_JABURA010000001.1"/>
</dbReference>
<evidence type="ECO:0000313" key="2">
    <source>
        <dbReference type="EMBL" id="NUB93005.1"/>
    </source>
</evidence>
<organism evidence="2 3">
    <name type="scientific">Haloterrigena gelatinilytica</name>
    <dbReference type="NCBI Taxonomy" id="2741724"/>
    <lineage>
        <taxon>Archaea</taxon>
        <taxon>Methanobacteriati</taxon>
        <taxon>Methanobacteriota</taxon>
        <taxon>Stenosarchaea group</taxon>
        <taxon>Halobacteria</taxon>
        <taxon>Halobacteriales</taxon>
        <taxon>Natrialbaceae</taxon>
        <taxon>Haloterrigena</taxon>
    </lineage>
</organism>
<sequence length="205" mass="22320">MPAGEVESPFAPVLDIDSAASLRVDCYVRGSVPPAITATIDDVVERLRDLDERDVIDDHRVTHWPPEYRSAAGSTGENGSTRDELVAEFERWAARKGHSLEPAFRRQAVPPSPFDADLDEPRERVRVPVVALVISEVEEDATVADAVDADAASIRGVVPYTERPSAERSRTYTVNDLLATVEANGNGVHLGTRQREGPTPLGGRQ</sequence>
<dbReference type="EMBL" id="JABURA010000001">
    <property type="protein sequence ID" value="NUB93005.1"/>
    <property type="molecule type" value="Genomic_DNA"/>
</dbReference>